<dbReference type="InterPro" id="IPR027684">
    <property type="entry name" value="TBCC"/>
</dbReference>
<dbReference type="InterPro" id="IPR017901">
    <property type="entry name" value="C-CAP_CF_C-like"/>
</dbReference>
<dbReference type="InterPro" id="IPR016098">
    <property type="entry name" value="CAP/MinC_C"/>
</dbReference>
<evidence type="ECO:0000259" key="4">
    <source>
        <dbReference type="PROSITE" id="PS51329"/>
    </source>
</evidence>
<protein>
    <submittedName>
        <fullName evidence="5">Tubulin-specific chaperone C</fullName>
    </submittedName>
</protein>
<dbReference type="FunCoup" id="G5BNK1">
    <property type="interactions" value="1766"/>
</dbReference>
<name>G5BNK1_HETGA</name>
<dbReference type="PANTHER" id="PTHR15139:SF0">
    <property type="entry name" value="TUBULIN-SPECIFIC CHAPERONE C"/>
    <property type="match status" value="1"/>
</dbReference>
<dbReference type="SMART" id="SM00673">
    <property type="entry name" value="CARP"/>
    <property type="match status" value="2"/>
</dbReference>
<dbReference type="FunFam" id="2.160.20.70:FF:000007">
    <property type="entry name" value="tubulin-specific chaperone C"/>
    <property type="match status" value="1"/>
</dbReference>
<gene>
    <name evidence="5" type="ORF">GW7_19124</name>
</gene>
<dbReference type="Gene3D" id="2.160.20.70">
    <property type="match status" value="1"/>
</dbReference>
<dbReference type="InterPro" id="IPR012945">
    <property type="entry name" value="Tubulin-bd_cofactor_C_dom"/>
</dbReference>
<dbReference type="Pfam" id="PF07986">
    <property type="entry name" value="TBCC"/>
    <property type="match status" value="1"/>
</dbReference>
<dbReference type="PANTHER" id="PTHR15139">
    <property type="entry name" value="TUBULIN FOLDING COFACTOR C"/>
    <property type="match status" value="1"/>
</dbReference>
<dbReference type="GO" id="GO:0005737">
    <property type="term" value="C:cytoplasm"/>
    <property type="evidence" value="ECO:0007669"/>
    <property type="project" value="TreeGrafter"/>
</dbReference>
<accession>G5BNK1</accession>
<dbReference type="eggNOG" id="KOG2512">
    <property type="taxonomic scope" value="Eukaryota"/>
</dbReference>
<evidence type="ECO:0000313" key="6">
    <source>
        <dbReference type="Proteomes" id="UP000006813"/>
    </source>
</evidence>
<proteinExistence type="inferred from homology"/>
<comment type="similarity">
    <text evidence="1">Belongs to the TBCC family.</text>
</comment>
<dbReference type="STRING" id="10181.G5BNK1"/>
<dbReference type="EMBL" id="JH171133">
    <property type="protein sequence ID" value="EHB10847.1"/>
    <property type="molecule type" value="Genomic_DNA"/>
</dbReference>
<organism evidence="5 6">
    <name type="scientific">Heterocephalus glaber</name>
    <name type="common">Naked mole rat</name>
    <dbReference type="NCBI Taxonomy" id="10181"/>
    <lineage>
        <taxon>Eukaryota</taxon>
        <taxon>Metazoa</taxon>
        <taxon>Chordata</taxon>
        <taxon>Craniata</taxon>
        <taxon>Vertebrata</taxon>
        <taxon>Euteleostomi</taxon>
        <taxon>Mammalia</taxon>
        <taxon>Eutheria</taxon>
        <taxon>Euarchontoglires</taxon>
        <taxon>Glires</taxon>
        <taxon>Rodentia</taxon>
        <taxon>Hystricomorpha</taxon>
        <taxon>Bathyergidae</taxon>
        <taxon>Heterocephalus</taxon>
    </lineage>
</organism>
<feature type="domain" description="C-CAP/cofactor C-like" evidence="4">
    <location>
        <begin position="162"/>
        <end position="314"/>
    </location>
</feature>
<sequence length="337" mass="36696">MLLHSTPTLHIPMVAPKAVHQKGSIRYMVGVCCCSPHPTPMLLSTELLLPQPVTQQLTLGLLRKTSGKGPNSAHIGCYTSIDWACTVAGTQLVLEKAGHSARWWAVSRRAHPEEGRKGGERKLEFKMEVTGCPAAAVGNGDVGSQRAANAPPAEGVAGPSPPSKAGGAPALSWACGFSHRDSQVLEMRADELRQRDVLLSELSSCTVRLYGNPNTVRLARARGCKVLCGPVSTSVFLEDCSDCVLAVACQQLRVHTTRDTRIFLQVTSRAIVEDCGGIRFAPYTWSYEDIDKDFEGSGLDRSKNNWSDVDDFNWLARDVASPNWSILPEEERGIEWD</sequence>
<evidence type="ECO:0000313" key="5">
    <source>
        <dbReference type="EMBL" id="EHB10847.1"/>
    </source>
</evidence>
<dbReference type="Proteomes" id="UP000006813">
    <property type="component" value="Unassembled WGS sequence"/>
</dbReference>
<feature type="compositionally biased region" description="Low complexity" evidence="3">
    <location>
        <begin position="155"/>
        <end position="167"/>
    </location>
</feature>
<evidence type="ECO:0000256" key="2">
    <source>
        <dbReference type="ARBA" id="ARBA00023186"/>
    </source>
</evidence>
<evidence type="ECO:0000256" key="3">
    <source>
        <dbReference type="SAM" id="MobiDB-lite"/>
    </source>
</evidence>
<dbReference type="GO" id="GO:0007021">
    <property type="term" value="P:tubulin complex assembly"/>
    <property type="evidence" value="ECO:0007669"/>
    <property type="project" value="TreeGrafter"/>
</dbReference>
<dbReference type="InParanoid" id="G5BNK1"/>
<dbReference type="PROSITE" id="PS51329">
    <property type="entry name" value="C_CAP_COFACTOR_C"/>
    <property type="match status" value="1"/>
</dbReference>
<evidence type="ECO:0000256" key="1">
    <source>
        <dbReference type="ARBA" id="ARBA00008848"/>
    </source>
</evidence>
<dbReference type="GO" id="GO:0007023">
    <property type="term" value="P:post-chaperonin tubulin folding pathway"/>
    <property type="evidence" value="ECO:0007669"/>
    <property type="project" value="InterPro"/>
</dbReference>
<dbReference type="AlphaFoldDB" id="G5BNK1"/>
<dbReference type="InterPro" id="IPR006599">
    <property type="entry name" value="CARP_motif"/>
</dbReference>
<keyword evidence="2" id="KW-0143">Chaperone</keyword>
<reference evidence="5 6" key="1">
    <citation type="journal article" date="2011" name="Nature">
        <title>Genome sequencing reveals insights into physiology and longevity of the naked mole rat.</title>
        <authorList>
            <person name="Kim E.B."/>
            <person name="Fang X."/>
            <person name="Fushan A.A."/>
            <person name="Huang Z."/>
            <person name="Lobanov A.V."/>
            <person name="Han L."/>
            <person name="Marino S.M."/>
            <person name="Sun X."/>
            <person name="Turanov A.A."/>
            <person name="Yang P."/>
            <person name="Yim S.H."/>
            <person name="Zhao X."/>
            <person name="Kasaikina M.V."/>
            <person name="Stoletzki N."/>
            <person name="Peng C."/>
            <person name="Polak P."/>
            <person name="Xiong Z."/>
            <person name="Kiezun A."/>
            <person name="Zhu Y."/>
            <person name="Chen Y."/>
            <person name="Kryukov G.V."/>
            <person name="Zhang Q."/>
            <person name="Peshkin L."/>
            <person name="Yang L."/>
            <person name="Bronson R.T."/>
            <person name="Buffenstein R."/>
            <person name="Wang B."/>
            <person name="Han C."/>
            <person name="Li Q."/>
            <person name="Chen L."/>
            <person name="Zhao W."/>
            <person name="Sunyaev S.R."/>
            <person name="Park T.J."/>
            <person name="Zhang G."/>
            <person name="Wang J."/>
            <person name="Gladyshev V.N."/>
        </authorList>
    </citation>
    <scope>NUCLEOTIDE SEQUENCE [LARGE SCALE GENOMIC DNA]</scope>
</reference>
<feature type="region of interest" description="Disordered" evidence="3">
    <location>
        <begin position="140"/>
        <end position="167"/>
    </location>
</feature>